<accession>A0A1G8VVN4</accession>
<dbReference type="Pfam" id="PF00571">
    <property type="entry name" value="CBS"/>
    <property type="match status" value="2"/>
</dbReference>
<dbReference type="OrthoDB" id="9790355at2"/>
<feature type="domain" description="CBS" evidence="3">
    <location>
        <begin position="7"/>
        <end position="64"/>
    </location>
</feature>
<evidence type="ECO:0000313" key="4">
    <source>
        <dbReference type="EMBL" id="SDJ69893.1"/>
    </source>
</evidence>
<evidence type="ECO:0000256" key="1">
    <source>
        <dbReference type="ARBA" id="ARBA00023122"/>
    </source>
</evidence>
<dbReference type="PANTHER" id="PTHR43080">
    <property type="entry name" value="CBS DOMAIN-CONTAINING PROTEIN CBSX3, MITOCHONDRIAL"/>
    <property type="match status" value="1"/>
</dbReference>
<keyword evidence="5" id="KW-1185">Reference proteome</keyword>
<dbReference type="PROSITE" id="PS51371">
    <property type="entry name" value="CBS"/>
    <property type="match status" value="2"/>
</dbReference>
<dbReference type="STRING" id="407036.SAMN05216243_0378"/>
<dbReference type="InterPro" id="IPR046342">
    <property type="entry name" value="CBS_dom_sf"/>
</dbReference>
<dbReference type="InterPro" id="IPR000644">
    <property type="entry name" value="CBS_dom"/>
</dbReference>
<dbReference type="EMBL" id="FNFL01000001">
    <property type="protein sequence ID" value="SDJ69893.1"/>
    <property type="molecule type" value="Genomic_DNA"/>
</dbReference>
<dbReference type="PANTHER" id="PTHR43080:SF2">
    <property type="entry name" value="CBS DOMAIN-CONTAINING PROTEIN"/>
    <property type="match status" value="1"/>
</dbReference>
<dbReference type="RefSeq" id="WP_093210506.1">
    <property type="nucleotide sequence ID" value="NZ_FNFL01000001.1"/>
</dbReference>
<keyword evidence="1 2" id="KW-0129">CBS domain</keyword>
<dbReference type="SMART" id="SM00116">
    <property type="entry name" value="CBS"/>
    <property type="match status" value="2"/>
</dbReference>
<dbReference type="InterPro" id="IPR051257">
    <property type="entry name" value="Diverse_CBS-Domain"/>
</dbReference>
<dbReference type="CDD" id="cd04586">
    <property type="entry name" value="CBS_pair_BON_assoc"/>
    <property type="match status" value="1"/>
</dbReference>
<reference evidence="4 5" key="1">
    <citation type="submission" date="2016-10" db="EMBL/GenBank/DDBJ databases">
        <authorList>
            <person name="de Groot N.N."/>
        </authorList>
    </citation>
    <scope>NUCLEOTIDE SEQUENCE [LARGE SCALE GENOMIC DNA]</scope>
    <source>
        <strain evidence="4 5">CGMCC 1.6502</strain>
    </source>
</reference>
<dbReference type="Proteomes" id="UP000198694">
    <property type="component" value="Unassembled WGS sequence"/>
</dbReference>
<proteinExistence type="predicted"/>
<dbReference type="Gene3D" id="3.10.580.10">
    <property type="entry name" value="CBS-domain"/>
    <property type="match status" value="1"/>
</dbReference>
<feature type="domain" description="CBS" evidence="3">
    <location>
        <begin position="95"/>
        <end position="153"/>
    </location>
</feature>
<protein>
    <submittedName>
        <fullName evidence="4">CBS domain-containing protein</fullName>
    </submittedName>
</protein>
<evidence type="ECO:0000256" key="2">
    <source>
        <dbReference type="PROSITE-ProRule" id="PRU00703"/>
    </source>
</evidence>
<dbReference type="SUPFAM" id="SSF54631">
    <property type="entry name" value="CBS-domain pair"/>
    <property type="match status" value="1"/>
</dbReference>
<evidence type="ECO:0000259" key="3">
    <source>
        <dbReference type="PROSITE" id="PS51371"/>
    </source>
</evidence>
<organism evidence="4 5">
    <name type="scientific">Sediminibacillus albus</name>
    <dbReference type="NCBI Taxonomy" id="407036"/>
    <lineage>
        <taxon>Bacteria</taxon>
        <taxon>Bacillati</taxon>
        <taxon>Bacillota</taxon>
        <taxon>Bacilli</taxon>
        <taxon>Bacillales</taxon>
        <taxon>Bacillaceae</taxon>
        <taxon>Sediminibacillus</taxon>
    </lineage>
</organism>
<gene>
    <name evidence="4" type="ORF">SAMN05216243_0378</name>
</gene>
<sequence length="153" mass="17579">MNINEFMIRDVIKVRETITIKELLKLLVTNKIGGVPVIDEQGKLQGMISDGDVIRFLQPRGRTIYDVYTLILVSEQEDLKEKLKKSMNLPVKQMMKKQKLYTVKPNDHIEKAINILAENRFKKIPVVNDAGRLTGVISRGDLIRYISTELIKD</sequence>
<dbReference type="AlphaFoldDB" id="A0A1G8VVN4"/>
<name>A0A1G8VVN4_9BACI</name>
<evidence type="ECO:0000313" key="5">
    <source>
        <dbReference type="Proteomes" id="UP000198694"/>
    </source>
</evidence>